<reference evidence="7" key="1">
    <citation type="submission" date="2023-10" db="EMBL/GenBank/DDBJ databases">
        <title>Chromosome-level genome of the transformable northern wattle, Acacia crassicarpa.</title>
        <authorList>
            <person name="Massaro I."/>
            <person name="Sinha N.R."/>
            <person name="Poethig S."/>
            <person name="Leichty A.R."/>
        </authorList>
    </citation>
    <scope>NUCLEOTIDE SEQUENCE</scope>
    <source>
        <strain evidence="7">Acra3RX</strain>
        <tissue evidence="7">Leaf</tissue>
    </source>
</reference>
<dbReference type="GO" id="GO:0016102">
    <property type="term" value="P:diterpenoid biosynthetic process"/>
    <property type="evidence" value="ECO:0007669"/>
    <property type="project" value="InterPro"/>
</dbReference>
<dbReference type="Proteomes" id="UP001293593">
    <property type="component" value="Unassembled WGS sequence"/>
</dbReference>
<comment type="cofactor">
    <cofactor evidence="1">
        <name>Mg(2+)</name>
        <dbReference type="ChEBI" id="CHEBI:18420"/>
    </cofactor>
</comment>
<dbReference type="GO" id="GO:0000287">
    <property type="term" value="F:magnesium ion binding"/>
    <property type="evidence" value="ECO:0007669"/>
    <property type="project" value="InterPro"/>
</dbReference>
<feature type="domain" description="Terpene synthase N-terminal" evidence="5">
    <location>
        <begin position="69"/>
        <end position="246"/>
    </location>
</feature>
<dbReference type="Gene3D" id="1.50.10.130">
    <property type="entry name" value="Terpene synthase, N-terminal domain"/>
    <property type="match status" value="1"/>
</dbReference>
<comment type="caution">
    <text evidence="7">The sequence shown here is derived from an EMBL/GenBank/DDBJ whole genome shotgun (WGS) entry which is preliminary data.</text>
</comment>
<dbReference type="PANTHER" id="PTHR31225:SF252">
    <property type="entry name" value="TERPENE SYNTHASE 12-RELATED"/>
    <property type="match status" value="1"/>
</dbReference>
<dbReference type="InterPro" id="IPR036965">
    <property type="entry name" value="Terpene_synth_N_sf"/>
</dbReference>
<keyword evidence="3" id="KW-0460">Magnesium</keyword>
<dbReference type="SFLD" id="SFLDG01019">
    <property type="entry name" value="Terpene_Cyclase_Like_1_C_Termi"/>
    <property type="match status" value="1"/>
</dbReference>
<evidence type="ECO:0000256" key="4">
    <source>
        <dbReference type="ARBA" id="ARBA00023239"/>
    </source>
</evidence>
<dbReference type="GO" id="GO:0010333">
    <property type="term" value="F:terpene synthase activity"/>
    <property type="evidence" value="ECO:0007669"/>
    <property type="project" value="InterPro"/>
</dbReference>
<organism evidence="7 8">
    <name type="scientific">Acacia crassicarpa</name>
    <name type="common">northern wattle</name>
    <dbReference type="NCBI Taxonomy" id="499986"/>
    <lineage>
        <taxon>Eukaryota</taxon>
        <taxon>Viridiplantae</taxon>
        <taxon>Streptophyta</taxon>
        <taxon>Embryophyta</taxon>
        <taxon>Tracheophyta</taxon>
        <taxon>Spermatophyta</taxon>
        <taxon>Magnoliopsida</taxon>
        <taxon>eudicotyledons</taxon>
        <taxon>Gunneridae</taxon>
        <taxon>Pentapetalae</taxon>
        <taxon>rosids</taxon>
        <taxon>fabids</taxon>
        <taxon>Fabales</taxon>
        <taxon>Fabaceae</taxon>
        <taxon>Caesalpinioideae</taxon>
        <taxon>mimosoid clade</taxon>
        <taxon>Acacieae</taxon>
        <taxon>Acacia</taxon>
    </lineage>
</organism>
<gene>
    <name evidence="7" type="ORF">QN277_008404</name>
</gene>
<dbReference type="InterPro" id="IPR050148">
    <property type="entry name" value="Terpene_synthase-like"/>
</dbReference>
<dbReference type="Gene3D" id="1.10.600.10">
    <property type="entry name" value="Farnesyl Diphosphate Synthase"/>
    <property type="match status" value="1"/>
</dbReference>
<keyword evidence="4" id="KW-0456">Lyase</keyword>
<dbReference type="Pfam" id="PF01397">
    <property type="entry name" value="Terpene_synth"/>
    <property type="match status" value="1"/>
</dbReference>
<dbReference type="AlphaFoldDB" id="A0AAE1M791"/>
<proteinExistence type="predicted"/>
<dbReference type="Pfam" id="PF03936">
    <property type="entry name" value="Terpene_synth_C"/>
    <property type="match status" value="1"/>
</dbReference>
<evidence type="ECO:0000259" key="5">
    <source>
        <dbReference type="Pfam" id="PF01397"/>
    </source>
</evidence>
<dbReference type="GO" id="GO:0080027">
    <property type="term" value="P:response to herbivore"/>
    <property type="evidence" value="ECO:0007669"/>
    <property type="project" value="UniProtKB-ARBA"/>
</dbReference>
<evidence type="ECO:0000256" key="1">
    <source>
        <dbReference type="ARBA" id="ARBA00001946"/>
    </source>
</evidence>
<evidence type="ECO:0000313" key="7">
    <source>
        <dbReference type="EMBL" id="KAK4255400.1"/>
    </source>
</evidence>
<evidence type="ECO:0000256" key="3">
    <source>
        <dbReference type="ARBA" id="ARBA00022842"/>
    </source>
</evidence>
<dbReference type="InterPro" id="IPR008930">
    <property type="entry name" value="Terpenoid_cyclase/PrenylTrfase"/>
</dbReference>
<evidence type="ECO:0000313" key="8">
    <source>
        <dbReference type="Proteomes" id="UP001293593"/>
    </source>
</evidence>
<keyword evidence="8" id="KW-1185">Reference proteome</keyword>
<protein>
    <submittedName>
        <fullName evidence="7">Uncharacterized protein</fullName>
    </submittedName>
</protein>
<dbReference type="SUPFAM" id="SSF48576">
    <property type="entry name" value="Terpenoid synthases"/>
    <property type="match status" value="1"/>
</dbReference>
<feature type="domain" description="Terpene synthase metal-binding" evidence="6">
    <location>
        <begin position="303"/>
        <end position="542"/>
    </location>
</feature>
<dbReference type="InterPro" id="IPR001906">
    <property type="entry name" value="Terpene_synth_N"/>
</dbReference>
<dbReference type="InterPro" id="IPR044814">
    <property type="entry name" value="Terpene_cyclase_plant_C1"/>
</dbReference>
<dbReference type="SUPFAM" id="SSF48239">
    <property type="entry name" value="Terpenoid cyclases/Protein prenyltransferases"/>
    <property type="match status" value="1"/>
</dbReference>
<dbReference type="FunFam" id="1.10.600.10:FF:000007">
    <property type="entry name" value="Isoprene synthase, chloroplastic"/>
    <property type="match status" value="1"/>
</dbReference>
<dbReference type="InterPro" id="IPR008949">
    <property type="entry name" value="Isoprenoid_synthase_dom_sf"/>
</dbReference>
<dbReference type="InterPro" id="IPR034741">
    <property type="entry name" value="Terpene_cyclase-like_1_C"/>
</dbReference>
<accession>A0AAE1M791</accession>
<dbReference type="GO" id="GO:0009611">
    <property type="term" value="P:response to wounding"/>
    <property type="evidence" value="ECO:0007669"/>
    <property type="project" value="UniProtKB-ARBA"/>
</dbReference>
<dbReference type="InterPro" id="IPR005630">
    <property type="entry name" value="Terpene_synthase_metal-bd"/>
</dbReference>
<dbReference type="CDD" id="cd00684">
    <property type="entry name" value="Terpene_cyclase_plant_C1"/>
    <property type="match status" value="1"/>
</dbReference>
<keyword evidence="2" id="KW-0479">Metal-binding</keyword>
<dbReference type="FunFam" id="1.50.10.130:FF:000001">
    <property type="entry name" value="Isoprene synthase, chloroplastic"/>
    <property type="match status" value="1"/>
</dbReference>
<name>A0AAE1M791_9FABA</name>
<evidence type="ECO:0000256" key="2">
    <source>
        <dbReference type="ARBA" id="ARBA00022723"/>
    </source>
</evidence>
<dbReference type="PANTHER" id="PTHR31225">
    <property type="entry name" value="OS04G0344100 PROTEIN-RELATED"/>
    <property type="match status" value="1"/>
</dbReference>
<dbReference type="EMBL" id="JAWXYG010000013">
    <property type="protein sequence ID" value="KAK4255400.1"/>
    <property type="molecule type" value="Genomic_DNA"/>
</dbReference>
<dbReference type="SFLD" id="SFLDS00005">
    <property type="entry name" value="Isoprenoid_Synthase_Type_I"/>
    <property type="match status" value="1"/>
</dbReference>
<evidence type="ECO:0000259" key="6">
    <source>
        <dbReference type="Pfam" id="PF03936"/>
    </source>
</evidence>
<sequence>MALPCPFFPNSSFTSSLNFGKHNKPGGPLSFHRISYNNHNNFRWLATQQTLSLPPYSPRNSANYQPTLWSYDFLQSLNNGFTDEKYEAKVRNLLEEVRRMIVAENTESLAKLELIDDVQRLGLGHRFDKEIKDALRTYVSEEETRRRTKQSISLHEAALSFRLLRDHGYHASTEIFESFKDQNGNFKACLSNDVKGMLSLYEATFLGYQGEDILEEAKAVTTTHLRDMNQHISNDHVLSQSISHALDLPVHRSTRRLQARWYIDAYAQRKDADVVLLEAAVLDFNIVQSTLQEDLQEMSRWWKAMGLASKLSFSRDRLMECFFWAVGIASEPQQSEFRKALTKIACFVTTIDDVYDVYGSLDELELFTTAVERWDIKAIDILPEYMKVCFLALYNTINELTYETLQEHGHNIQPYLTQAWADMLKAFLQEARWSHEKHIPSFEAYFKNAWMSVSGVVFLIHSYFFLNHNFSEQSLQHLDPNHGLLRCPSVIFRLCNDLGTSKAELERGEAASSVVCFKHQSGATEENSHKYVRSLVDGAWKEMNEAKAIESEFSKAFVETAMNLARISHCTYQHGDGHGAPDTTSKNRIRSLIVEPIKLPRN</sequence>